<dbReference type="EMBL" id="FXAH01000020">
    <property type="protein sequence ID" value="SMF77684.1"/>
    <property type="molecule type" value="Genomic_DNA"/>
</dbReference>
<feature type="transmembrane region" description="Helical" evidence="4">
    <location>
        <begin position="66"/>
        <end position="86"/>
    </location>
</feature>
<feature type="transmembrane region" description="Helical" evidence="4">
    <location>
        <begin position="40"/>
        <end position="59"/>
    </location>
</feature>
<dbReference type="InterPro" id="IPR036259">
    <property type="entry name" value="MFS_trans_sf"/>
</dbReference>
<keyword evidence="3 4" id="KW-0472">Membrane</keyword>
<dbReference type="InterPro" id="IPR020846">
    <property type="entry name" value="MFS_dom"/>
</dbReference>
<dbReference type="InterPro" id="IPR011701">
    <property type="entry name" value="MFS"/>
</dbReference>
<dbReference type="AlphaFoldDB" id="A0A1X7H1A4"/>
<evidence type="ECO:0000256" key="4">
    <source>
        <dbReference type="SAM" id="Phobius"/>
    </source>
</evidence>
<dbReference type="SUPFAM" id="SSF103473">
    <property type="entry name" value="MFS general substrate transporter"/>
    <property type="match status" value="1"/>
</dbReference>
<evidence type="ECO:0000256" key="3">
    <source>
        <dbReference type="ARBA" id="ARBA00023136"/>
    </source>
</evidence>
<sequence length="168" mass="17461">MAIALFCVGGLAHQTLPAALYTLASDVFGCHELGTATGLAGMSGYLGATLFSLAVGTLVTAVGYDLLFVALAVFNIVAAIVLWMLLPDERHGATNRSSRKAAYLARCLASSDGSAATAALHDRVTLDLQALKSPIGVLSNRCAPTHLRTQTIRIAATHSIGRMHRAGS</sequence>
<dbReference type="Proteomes" id="UP000192911">
    <property type="component" value="Unassembled WGS sequence"/>
</dbReference>
<evidence type="ECO:0000256" key="1">
    <source>
        <dbReference type="ARBA" id="ARBA00022692"/>
    </source>
</evidence>
<protein>
    <submittedName>
        <fullName evidence="6">Major Facilitator Superfamily protein</fullName>
    </submittedName>
</protein>
<dbReference type="STRING" id="28094.SAMN06295900_1205"/>
<evidence type="ECO:0000313" key="7">
    <source>
        <dbReference type="Proteomes" id="UP000192911"/>
    </source>
</evidence>
<keyword evidence="7" id="KW-1185">Reference proteome</keyword>
<evidence type="ECO:0000256" key="2">
    <source>
        <dbReference type="ARBA" id="ARBA00022989"/>
    </source>
</evidence>
<dbReference type="Gene3D" id="1.20.1250.20">
    <property type="entry name" value="MFS general substrate transporter like domains"/>
    <property type="match status" value="1"/>
</dbReference>
<keyword evidence="1 4" id="KW-0812">Transmembrane</keyword>
<dbReference type="GO" id="GO:0022857">
    <property type="term" value="F:transmembrane transporter activity"/>
    <property type="evidence" value="ECO:0007669"/>
    <property type="project" value="InterPro"/>
</dbReference>
<proteinExistence type="predicted"/>
<organism evidence="6 7">
    <name type="scientific">Trinickia caryophylli</name>
    <name type="common">Paraburkholderia caryophylli</name>
    <dbReference type="NCBI Taxonomy" id="28094"/>
    <lineage>
        <taxon>Bacteria</taxon>
        <taxon>Pseudomonadati</taxon>
        <taxon>Pseudomonadota</taxon>
        <taxon>Betaproteobacteria</taxon>
        <taxon>Burkholderiales</taxon>
        <taxon>Burkholderiaceae</taxon>
        <taxon>Trinickia</taxon>
    </lineage>
</organism>
<reference evidence="7" key="1">
    <citation type="submission" date="2017-04" db="EMBL/GenBank/DDBJ databases">
        <authorList>
            <person name="Varghese N."/>
            <person name="Submissions S."/>
        </authorList>
    </citation>
    <scope>NUCLEOTIDE SEQUENCE [LARGE SCALE GENOMIC DNA]</scope>
    <source>
        <strain evidence="7">Ballard 720</strain>
    </source>
</reference>
<keyword evidence="2 4" id="KW-1133">Transmembrane helix</keyword>
<dbReference type="PROSITE" id="PS50850">
    <property type="entry name" value="MFS"/>
    <property type="match status" value="1"/>
</dbReference>
<feature type="domain" description="Major facilitator superfamily (MFS) profile" evidence="5">
    <location>
        <begin position="1"/>
        <end position="90"/>
    </location>
</feature>
<evidence type="ECO:0000313" key="6">
    <source>
        <dbReference type="EMBL" id="SMF77684.1"/>
    </source>
</evidence>
<dbReference type="Pfam" id="PF07690">
    <property type="entry name" value="MFS_1"/>
    <property type="match status" value="1"/>
</dbReference>
<accession>A0A1X7H1A4</accession>
<evidence type="ECO:0000259" key="5">
    <source>
        <dbReference type="PROSITE" id="PS50850"/>
    </source>
</evidence>
<name>A0A1X7H1A4_TRICW</name>
<gene>
    <name evidence="6" type="ORF">SAMN06295900_1205</name>
</gene>